<evidence type="ECO:0000256" key="1">
    <source>
        <dbReference type="SAM" id="MobiDB-lite"/>
    </source>
</evidence>
<sequence length="99" mass="10400">MLIMEETHALSEEGRSSATHSVKSGGTGSRQHPISRPASGFSSCQKTRTRSSSADAAISSSRISERTGKRRQINGHGPPSDSTLANTDSPSKSKACSIQ</sequence>
<feature type="region of interest" description="Disordered" evidence="1">
    <location>
        <begin position="1"/>
        <end position="99"/>
    </location>
</feature>
<reference evidence="2 3" key="1">
    <citation type="journal article" date="2023" name="Sci. Data">
        <title>Genome assembly of the Korean intertidal mud-creeper Batillaria attramentaria.</title>
        <authorList>
            <person name="Patra A.K."/>
            <person name="Ho P.T."/>
            <person name="Jun S."/>
            <person name="Lee S.J."/>
            <person name="Kim Y."/>
            <person name="Won Y.J."/>
        </authorList>
    </citation>
    <scope>NUCLEOTIDE SEQUENCE [LARGE SCALE GENOMIC DNA]</scope>
    <source>
        <strain evidence="2">Wonlab-2016</strain>
    </source>
</reference>
<proteinExistence type="predicted"/>
<gene>
    <name evidence="2" type="ORF">BaRGS_00004654</name>
</gene>
<dbReference type="EMBL" id="JACVVK020000016">
    <property type="protein sequence ID" value="KAK7504350.1"/>
    <property type="molecule type" value="Genomic_DNA"/>
</dbReference>
<feature type="compositionally biased region" description="Low complexity" evidence="1">
    <location>
        <begin position="50"/>
        <end position="62"/>
    </location>
</feature>
<organism evidence="2 3">
    <name type="scientific">Batillaria attramentaria</name>
    <dbReference type="NCBI Taxonomy" id="370345"/>
    <lineage>
        <taxon>Eukaryota</taxon>
        <taxon>Metazoa</taxon>
        <taxon>Spiralia</taxon>
        <taxon>Lophotrochozoa</taxon>
        <taxon>Mollusca</taxon>
        <taxon>Gastropoda</taxon>
        <taxon>Caenogastropoda</taxon>
        <taxon>Sorbeoconcha</taxon>
        <taxon>Cerithioidea</taxon>
        <taxon>Batillariidae</taxon>
        <taxon>Batillaria</taxon>
    </lineage>
</organism>
<keyword evidence="3" id="KW-1185">Reference proteome</keyword>
<name>A0ABD0LXH2_9CAEN</name>
<protein>
    <submittedName>
        <fullName evidence="2">Uncharacterized protein</fullName>
    </submittedName>
</protein>
<comment type="caution">
    <text evidence="2">The sequence shown here is derived from an EMBL/GenBank/DDBJ whole genome shotgun (WGS) entry which is preliminary data.</text>
</comment>
<feature type="compositionally biased region" description="Basic and acidic residues" evidence="1">
    <location>
        <begin position="1"/>
        <end position="15"/>
    </location>
</feature>
<evidence type="ECO:0000313" key="3">
    <source>
        <dbReference type="Proteomes" id="UP001519460"/>
    </source>
</evidence>
<evidence type="ECO:0000313" key="2">
    <source>
        <dbReference type="EMBL" id="KAK7504350.1"/>
    </source>
</evidence>
<feature type="compositionally biased region" description="Polar residues" evidence="1">
    <location>
        <begin position="80"/>
        <end position="99"/>
    </location>
</feature>
<feature type="compositionally biased region" description="Polar residues" evidence="1">
    <location>
        <begin position="16"/>
        <end position="32"/>
    </location>
</feature>
<dbReference type="AlphaFoldDB" id="A0ABD0LXH2"/>
<dbReference type="Proteomes" id="UP001519460">
    <property type="component" value="Unassembled WGS sequence"/>
</dbReference>
<accession>A0ABD0LXH2</accession>